<dbReference type="Proteomes" id="UP001060085">
    <property type="component" value="Linkage Group LG07"/>
</dbReference>
<dbReference type="EMBL" id="CM044707">
    <property type="protein sequence ID" value="KAI5652670.1"/>
    <property type="molecule type" value="Genomic_DNA"/>
</dbReference>
<keyword evidence="2" id="KW-1185">Reference proteome</keyword>
<comment type="caution">
    <text evidence="1">The sequence shown here is derived from an EMBL/GenBank/DDBJ whole genome shotgun (WGS) entry which is preliminary data.</text>
</comment>
<sequence>MESRNALSLPGEEGLARVSPAGGSTALSFQVPIPENLRVPLASPTPLSCDNQAALYIASSLVFNEWTKHIEINCHFIRDEFQANLIVLTYLPCETQPADTFTKALGSS</sequence>
<accession>A0ACB9ZXH5</accession>
<evidence type="ECO:0000313" key="2">
    <source>
        <dbReference type="Proteomes" id="UP001060085"/>
    </source>
</evidence>
<reference evidence="2" key="1">
    <citation type="journal article" date="2023" name="Nat. Plants">
        <title>Single-cell RNA sequencing provides a high-resolution roadmap for understanding the multicellular compartmentation of specialized metabolism.</title>
        <authorList>
            <person name="Sun S."/>
            <person name="Shen X."/>
            <person name="Li Y."/>
            <person name="Li Y."/>
            <person name="Wang S."/>
            <person name="Li R."/>
            <person name="Zhang H."/>
            <person name="Shen G."/>
            <person name="Guo B."/>
            <person name="Wei J."/>
            <person name="Xu J."/>
            <person name="St-Pierre B."/>
            <person name="Chen S."/>
            <person name="Sun C."/>
        </authorList>
    </citation>
    <scope>NUCLEOTIDE SEQUENCE [LARGE SCALE GENOMIC DNA]</scope>
</reference>
<protein>
    <submittedName>
        <fullName evidence="1">Uncharacterized protein</fullName>
    </submittedName>
</protein>
<name>A0ACB9ZXH5_CATRO</name>
<proteinExistence type="predicted"/>
<gene>
    <name evidence="1" type="ORF">M9H77_29857</name>
</gene>
<organism evidence="1 2">
    <name type="scientific">Catharanthus roseus</name>
    <name type="common">Madagascar periwinkle</name>
    <name type="synonym">Vinca rosea</name>
    <dbReference type="NCBI Taxonomy" id="4058"/>
    <lineage>
        <taxon>Eukaryota</taxon>
        <taxon>Viridiplantae</taxon>
        <taxon>Streptophyta</taxon>
        <taxon>Embryophyta</taxon>
        <taxon>Tracheophyta</taxon>
        <taxon>Spermatophyta</taxon>
        <taxon>Magnoliopsida</taxon>
        <taxon>eudicotyledons</taxon>
        <taxon>Gunneridae</taxon>
        <taxon>Pentapetalae</taxon>
        <taxon>asterids</taxon>
        <taxon>lamiids</taxon>
        <taxon>Gentianales</taxon>
        <taxon>Apocynaceae</taxon>
        <taxon>Rauvolfioideae</taxon>
        <taxon>Vinceae</taxon>
        <taxon>Catharanthinae</taxon>
        <taxon>Catharanthus</taxon>
    </lineage>
</organism>
<evidence type="ECO:0000313" key="1">
    <source>
        <dbReference type="EMBL" id="KAI5652670.1"/>
    </source>
</evidence>